<proteinExistence type="predicted"/>
<name>A0ABD3H6P0_9MARC</name>
<accession>A0ABD3H6P0</accession>
<feature type="region of interest" description="Disordered" evidence="1">
    <location>
        <begin position="1"/>
        <end position="35"/>
    </location>
</feature>
<feature type="compositionally biased region" description="Pro residues" evidence="1">
    <location>
        <begin position="7"/>
        <end position="17"/>
    </location>
</feature>
<reference evidence="2 3" key="1">
    <citation type="submission" date="2024-09" db="EMBL/GenBank/DDBJ databases">
        <title>Chromosome-scale assembly of Riccia sorocarpa.</title>
        <authorList>
            <person name="Paukszto L."/>
        </authorList>
    </citation>
    <scope>NUCLEOTIDE SEQUENCE [LARGE SCALE GENOMIC DNA]</scope>
    <source>
        <strain evidence="2">LP-2024</strain>
        <tissue evidence="2">Aerial parts of the thallus</tissue>
    </source>
</reference>
<evidence type="ECO:0000313" key="2">
    <source>
        <dbReference type="EMBL" id="KAL3687167.1"/>
    </source>
</evidence>
<keyword evidence="3" id="KW-1185">Reference proteome</keyword>
<feature type="region of interest" description="Disordered" evidence="1">
    <location>
        <begin position="88"/>
        <end position="136"/>
    </location>
</feature>
<feature type="compositionally biased region" description="Polar residues" evidence="1">
    <location>
        <begin position="103"/>
        <end position="112"/>
    </location>
</feature>
<organism evidence="2 3">
    <name type="scientific">Riccia sorocarpa</name>
    <dbReference type="NCBI Taxonomy" id="122646"/>
    <lineage>
        <taxon>Eukaryota</taxon>
        <taxon>Viridiplantae</taxon>
        <taxon>Streptophyta</taxon>
        <taxon>Embryophyta</taxon>
        <taxon>Marchantiophyta</taxon>
        <taxon>Marchantiopsida</taxon>
        <taxon>Marchantiidae</taxon>
        <taxon>Marchantiales</taxon>
        <taxon>Ricciaceae</taxon>
        <taxon>Riccia</taxon>
    </lineage>
</organism>
<feature type="region of interest" description="Disordered" evidence="1">
    <location>
        <begin position="175"/>
        <end position="255"/>
    </location>
</feature>
<dbReference type="EMBL" id="JBJQOH010000004">
    <property type="protein sequence ID" value="KAL3687167.1"/>
    <property type="molecule type" value="Genomic_DNA"/>
</dbReference>
<dbReference type="Proteomes" id="UP001633002">
    <property type="component" value="Unassembled WGS sequence"/>
</dbReference>
<feature type="compositionally biased region" description="Basic and acidic residues" evidence="1">
    <location>
        <begin position="113"/>
        <end position="135"/>
    </location>
</feature>
<dbReference type="AlphaFoldDB" id="A0ABD3H6P0"/>
<feature type="compositionally biased region" description="Acidic residues" evidence="1">
    <location>
        <begin position="175"/>
        <end position="199"/>
    </location>
</feature>
<evidence type="ECO:0000256" key="1">
    <source>
        <dbReference type="SAM" id="MobiDB-lite"/>
    </source>
</evidence>
<gene>
    <name evidence="2" type="ORF">R1sor_013476</name>
</gene>
<comment type="caution">
    <text evidence="2">The sequence shown here is derived from an EMBL/GenBank/DDBJ whole genome shotgun (WGS) entry which is preliminary data.</text>
</comment>
<sequence>MEAAVGPPAPPPTPPNNPGNGGGPSDTPPPRPTLVDAIGGMENFKNLMAMMTEMQTKSLETIMGGIYKNISTIVDQRLEAKLPLLGSQLSSQQSPGVGRGGTPQETSATRLSSGREEGGERRPRLQLDKLHEPADQRSINELNSVIRSVYERHLRPWEKWADQITEMKNRMIQEEQEMEEQDDEEERVHEEEELDDEEEVRSRGGSCGSQRTQRLDSDEEEDRNPETRKKAAQTKKLPGEDIAGPSSSGPKRNRK</sequence>
<evidence type="ECO:0000313" key="3">
    <source>
        <dbReference type="Proteomes" id="UP001633002"/>
    </source>
</evidence>
<protein>
    <submittedName>
        <fullName evidence="2">Uncharacterized protein</fullName>
    </submittedName>
</protein>
<feature type="compositionally biased region" description="Polar residues" evidence="1">
    <location>
        <begin position="245"/>
        <end position="255"/>
    </location>
</feature>